<evidence type="ECO:0000313" key="6">
    <source>
        <dbReference type="EMBL" id="KXN67641.1"/>
    </source>
</evidence>
<dbReference type="STRING" id="796925.A0A137NY95"/>
<dbReference type="Proteomes" id="UP000070444">
    <property type="component" value="Unassembled WGS sequence"/>
</dbReference>
<dbReference type="PROSITE" id="PS00571">
    <property type="entry name" value="AMIDASES"/>
    <property type="match status" value="1"/>
</dbReference>
<dbReference type="GO" id="GO:0017064">
    <property type="term" value="F:fatty acid amide hydrolase activity"/>
    <property type="evidence" value="ECO:0007669"/>
    <property type="project" value="TreeGrafter"/>
</dbReference>
<feature type="binding site" evidence="4">
    <location>
        <position position="161"/>
    </location>
    <ligand>
        <name>substrate</name>
    </ligand>
</feature>
<feature type="binding site" evidence="4">
    <location>
        <position position="136"/>
    </location>
    <ligand>
        <name>substrate</name>
    </ligand>
</feature>
<protein>
    <submittedName>
        <fullName evidence="6">Amidase signature enzyme</fullName>
    </submittedName>
</protein>
<name>A0A137NY95_CONC2</name>
<evidence type="ECO:0000256" key="3">
    <source>
        <dbReference type="PIRSR" id="PIRSR001221-1"/>
    </source>
</evidence>
<dbReference type="OrthoDB" id="6428749at2759"/>
<reference evidence="6 7" key="1">
    <citation type="journal article" date="2015" name="Genome Biol. Evol.">
        <title>Phylogenomic analyses indicate that early fungi evolved digesting cell walls of algal ancestors of land plants.</title>
        <authorList>
            <person name="Chang Y."/>
            <person name="Wang S."/>
            <person name="Sekimoto S."/>
            <person name="Aerts A.L."/>
            <person name="Choi C."/>
            <person name="Clum A."/>
            <person name="LaButti K.M."/>
            <person name="Lindquist E.A."/>
            <person name="Yee Ngan C."/>
            <person name="Ohm R.A."/>
            <person name="Salamov A.A."/>
            <person name="Grigoriev I.V."/>
            <person name="Spatafora J.W."/>
            <person name="Berbee M.L."/>
        </authorList>
    </citation>
    <scope>NUCLEOTIDE SEQUENCE [LARGE SCALE GENOMIC DNA]</scope>
    <source>
        <strain evidence="6 7">NRRL 28638</strain>
    </source>
</reference>
<dbReference type="InterPro" id="IPR023631">
    <property type="entry name" value="Amidase_dom"/>
</dbReference>
<dbReference type="PANTHER" id="PTHR45847:SF6">
    <property type="entry name" value="FATTY ACID AMIDE HYDROLASE"/>
    <property type="match status" value="1"/>
</dbReference>
<evidence type="ECO:0000259" key="5">
    <source>
        <dbReference type="Pfam" id="PF01425"/>
    </source>
</evidence>
<dbReference type="Gene3D" id="3.90.1300.10">
    <property type="entry name" value="Amidase signature (AS) domain"/>
    <property type="match status" value="1"/>
</dbReference>
<keyword evidence="2" id="KW-0378">Hydrolase</keyword>
<sequence length="554" mass="61837">MKLNLDIIASYSASQIADSVRAGDVKAKDVLIAMRKNAEESNKYNCVVQFLDEYSFKMAERIDEQIAQGVAFAKEDYPLLGIPISVKDCFSIKGYESTMGLAKFKGIINEKTHPLIDALEKSGAIPFCTTHVSQFMATLSSTNSHGTTFNPYSYNYTAGGSSSGEGALIGSNGSILGVGGDVGGSIRIPSAFCGIYGLKPTPKRLNEIGDRELKLGQESVVATIGPMASHVQDLDLMIRAALNKRPWEISHSVVPIPYREVTLPKKLRIGYYLDDEIYPATPAVERAVMMTVEALKAAGHDVFPYQEPALRGSSALYIKIDNLDKSQPKFEMLQSSDKMTIEMNKLSTLHKLPKWAVWLYTLVFDRYLGEKELANAMWEAATGDTNTVFEINHQKENLEKRHFEAWNNAVDESGIPMDFVICPISVLPSFKHNTFIDLAMLYGSSFLYNILGNTTGIIPVSRVNRKIDGIEDLDAWLKSKVSKDYNGKFYTHKNAYSQYNASKMHGLPVAIQVVGRKFEEEKVAKGMELIDKILKEYDQPNKYTTYSQYQKENY</sequence>
<feature type="domain" description="Amidase" evidence="5">
    <location>
        <begin position="33"/>
        <end position="523"/>
    </location>
</feature>
<feature type="active site" description="Charge relay system" evidence="3">
    <location>
        <position position="87"/>
    </location>
</feature>
<dbReference type="InterPro" id="IPR052096">
    <property type="entry name" value="Endocannabinoid_amidase"/>
</dbReference>
<dbReference type="EMBL" id="KQ964623">
    <property type="protein sequence ID" value="KXN67641.1"/>
    <property type="molecule type" value="Genomic_DNA"/>
</dbReference>
<dbReference type="InterPro" id="IPR020556">
    <property type="entry name" value="Amidase_CS"/>
</dbReference>
<comment type="similarity">
    <text evidence="1">Belongs to the amidase family.</text>
</comment>
<evidence type="ECO:0000256" key="4">
    <source>
        <dbReference type="PIRSR" id="PIRSR001221-2"/>
    </source>
</evidence>
<proteinExistence type="inferred from homology"/>
<dbReference type="Pfam" id="PF01425">
    <property type="entry name" value="Amidase"/>
    <property type="match status" value="1"/>
</dbReference>
<dbReference type="InterPro" id="IPR036928">
    <property type="entry name" value="AS_sf"/>
</dbReference>
<dbReference type="PIRSF" id="PIRSF001221">
    <property type="entry name" value="Amidase_fungi"/>
    <property type="match status" value="1"/>
</dbReference>
<organism evidence="6 7">
    <name type="scientific">Conidiobolus coronatus (strain ATCC 28846 / CBS 209.66 / NRRL 28638)</name>
    <name type="common">Delacroixia coronata</name>
    <dbReference type="NCBI Taxonomy" id="796925"/>
    <lineage>
        <taxon>Eukaryota</taxon>
        <taxon>Fungi</taxon>
        <taxon>Fungi incertae sedis</taxon>
        <taxon>Zoopagomycota</taxon>
        <taxon>Entomophthoromycotina</taxon>
        <taxon>Entomophthoromycetes</taxon>
        <taxon>Entomophthorales</taxon>
        <taxon>Ancylistaceae</taxon>
        <taxon>Conidiobolus</taxon>
    </lineage>
</organism>
<evidence type="ECO:0000256" key="2">
    <source>
        <dbReference type="ARBA" id="ARBA00022801"/>
    </source>
</evidence>
<accession>A0A137NY95</accession>
<feature type="active site" description="Acyl-ester intermediate" evidence="3">
    <location>
        <position position="185"/>
    </location>
</feature>
<feature type="binding site" evidence="4">
    <location>
        <begin position="182"/>
        <end position="185"/>
    </location>
    <ligand>
        <name>substrate</name>
    </ligand>
</feature>
<evidence type="ECO:0000313" key="7">
    <source>
        <dbReference type="Proteomes" id="UP000070444"/>
    </source>
</evidence>
<dbReference type="PANTHER" id="PTHR45847">
    <property type="entry name" value="FATTY ACID AMIDE HYDROLASE"/>
    <property type="match status" value="1"/>
</dbReference>
<evidence type="ECO:0000256" key="1">
    <source>
        <dbReference type="ARBA" id="ARBA00009199"/>
    </source>
</evidence>
<feature type="active site" description="Charge relay system" evidence="3">
    <location>
        <position position="161"/>
    </location>
</feature>
<dbReference type="AlphaFoldDB" id="A0A137NY95"/>
<keyword evidence="7" id="KW-1185">Reference proteome</keyword>
<dbReference type="GO" id="GO:0004040">
    <property type="term" value="F:amidase activity"/>
    <property type="evidence" value="ECO:0007669"/>
    <property type="project" value="TreeGrafter"/>
</dbReference>
<dbReference type="GO" id="GO:0009062">
    <property type="term" value="P:fatty acid catabolic process"/>
    <property type="evidence" value="ECO:0007669"/>
    <property type="project" value="TreeGrafter"/>
</dbReference>
<dbReference type="SUPFAM" id="SSF75304">
    <property type="entry name" value="Amidase signature (AS) enzymes"/>
    <property type="match status" value="1"/>
</dbReference>
<gene>
    <name evidence="6" type="ORF">CONCODRAFT_72838</name>
</gene>